<reference evidence="17" key="2">
    <citation type="submission" date="2025-09" db="UniProtKB">
        <authorList>
            <consortium name="Ensembl"/>
        </authorList>
    </citation>
    <scope>IDENTIFICATION</scope>
</reference>
<name>A0A8C4NF08_EPTBU</name>
<sequence length="962" mass="104750">ISTMTSVEASGDVCEEYKSSLADLTFNSKPHINMLTILAEENLQYATDIVKIIEAQIAKATTAEKLPILYLMDSIIKNVGKDYLSLFTQNIVSTFVITFEKVDENTRKNMFKLRSTWDTIFPLKKLYALDMRVHTLDPAWPVKPLPANVPAASIHVNPKFLNPPVTNPQMIVSAFVQIYGVADQMRQELLAKKKQLLELQQKKLELELEQTKARLVSYLKSQRSVLFTFSSRLCEPQHEVPQFDAHPQQFDEPPFPRPLHSRLEITQIPQGKRFDSLQRHESEGPQGTEFGGPRFRGKRFSGHPRGSRFGGPRFGGPRGLGFSVLRGPAFSGPQGPGFDGPRGTGFDGPQGAPKFDGPRGTTEFDGPRRTAGFDVTRGAAGFDGPRGAPRFDGPGGAPRFDVQGGAPRFDDPGGAPRFDGPGGPPRFDGPGGAPRFDGPGGAARFDGPGGAPRFDGPGGNPRFDGPRGAPRFDGPGGAPRFDGPGGAPRFDGPGGAPRFDGPGGAPRFDGPGGAPRFDGPGGAPRFDGPGGAPRFDGPGGAPRFDGPGGAPRFDGPGGAPRFDGPGGAPRFDGPGGAPRFDGPGGAPRFDGPGGAPRFDGPGGAPRFDGPGGAPRFDGPGGARGSTAPEDPEVRRFDQQWGLRYDCPQFECHQGSTFDRPQGPCFRGSIVSLRQTLDVPTDVRSGHVEDGDFTSHQGPSFIEQHLERPIKRDEEPCRPPAVRSAPIDLQTNHIGQLDINALYTKLLAVGIIGTQAAKGEKHQPVHDVTSGTLFSCDACRRYDCVIMRLYTGIQCYSCGMRFTAAQTEVYADHLDWHYRMNRMDKDVARKVTHRKWYYSITDWIEFEEIADLEERARSQFFEQVQEEITQRAQEPISEKEFLSVTAGPAGVEELCDICQEAFQQYWDEDEEEWHLKNAVRVDNKVWLGSPYTLTCFDITSQSNFGSDNTIISSVFVIQYCIGI</sequence>
<evidence type="ECO:0000256" key="2">
    <source>
        <dbReference type="ARBA" id="ARBA00022481"/>
    </source>
</evidence>
<dbReference type="GO" id="GO:0031124">
    <property type="term" value="P:mRNA 3'-end processing"/>
    <property type="evidence" value="ECO:0007669"/>
    <property type="project" value="InterPro"/>
</dbReference>
<evidence type="ECO:0000259" key="16">
    <source>
        <dbReference type="PROSITE" id="PS51391"/>
    </source>
</evidence>
<evidence type="ECO:0000256" key="3">
    <source>
        <dbReference type="ARBA" id="ARBA00022499"/>
    </source>
</evidence>
<dbReference type="SMART" id="SM00582">
    <property type="entry name" value="RPR"/>
    <property type="match status" value="1"/>
</dbReference>
<keyword evidence="2" id="KW-0488">Methylation</keyword>
<dbReference type="PROSITE" id="PS51391">
    <property type="entry name" value="CID"/>
    <property type="match status" value="1"/>
</dbReference>
<feature type="compositionally biased region" description="Low complexity" evidence="15">
    <location>
        <begin position="412"/>
        <end position="436"/>
    </location>
</feature>
<dbReference type="GO" id="GO:0006369">
    <property type="term" value="P:termination of RNA polymerase II transcription"/>
    <property type="evidence" value="ECO:0007669"/>
    <property type="project" value="InterPro"/>
</dbReference>
<dbReference type="SUPFAM" id="SSF51120">
    <property type="entry name" value="beta-Roll"/>
    <property type="match status" value="1"/>
</dbReference>
<protein>
    <recommendedName>
        <fullName evidence="12">Pre-mRNA cleavage complex 2 protein Pcf11</fullName>
    </recommendedName>
    <alternativeName>
        <fullName evidence="13">Pre-mRNA cleavage complex II protein Pcf11</fullName>
    </alternativeName>
</protein>
<dbReference type="SUPFAM" id="SSF48464">
    <property type="entry name" value="ENTH/VHS domain"/>
    <property type="match status" value="1"/>
</dbReference>
<evidence type="ECO:0000256" key="14">
    <source>
        <dbReference type="SAM" id="Coils"/>
    </source>
</evidence>
<feature type="region of interest" description="Disordered" evidence="15">
    <location>
        <begin position="277"/>
        <end position="315"/>
    </location>
</feature>
<keyword evidence="4" id="KW-0597">Phosphoprotein</keyword>
<dbReference type="InterPro" id="IPR045154">
    <property type="entry name" value="PCF11-like"/>
</dbReference>
<evidence type="ECO:0000313" key="17">
    <source>
        <dbReference type="Ensembl" id="ENSEBUP00000005002.1"/>
    </source>
</evidence>
<dbReference type="Gene3D" id="1.25.40.90">
    <property type="match status" value="1"/>
</dbReference>
<dbReference type="InterPro" id="IPR011049">
    <property type="entry name" value="Serralysin-like_metalloprot_C"/>
</dbReference>
<dbReference type="Proteomes" id="UP000694388">
    <property type="component" value="Unplaced"/>
</dbReference>
<dbReference type="InterPro" id="IPR048830">
    <property type="entry name" value="PCF11_helical"/>
</dbReference>
<evidence type="ECO:0000256" key="7">
    <source>
        <dbReference type="ARBA" id="ARBA00022990"/>
    </source>
</evidence>
<comment type="function">
    <text evidence="10">Component of pre-mRNA cleavage complex II, which promotes transcription termination by RNA polymerase II.</text>
</comment>
<evidence type="ECO:0000256" key="12">
    <source>
        <dbReference type="ARBA" id="ARBA00068814"/>
    </source>
</evidence>
<keyword evidence="3" id="KW-1017">Isopeptide bond</keyword>
<keyword evidence="8 14" id="KW-0175">Coiled coil</keyword>
<feature type="region of interest" description="Disordered" evidence="15">
    <location>
        <begin position="342"/>
        <end position="631"/>
    </location>
</feature>
<organism evidence="17 18">
    <name type="scientific">Eptatretus burgeri</name>
    <name type="common">Inshore hagfish</name>
    <dbReference type="NCBI Taxonomy" id="7764"/>
    <lineage>
        <taxon>Eukaryota</taxon>
        <taxon>Metazoa</taxon>
        <taxon>Chordata</taxon>
        <taxon>Craniata</taxon>
        <taxon>Vertebrata</taxon>
        <taxon>Cyclostomata</taxon>
        <taxon>Myxini</taxon>
        <taxon>Myxiniformes</taxon>
        <taxon>Myxinidae</taxon>
        <taxon>Eptatretinae</taxon>
        <taxon>Eptatretus</taxon>
    </lineage>
</organism>
<feature type="domain" description="CID" evidence="16">
    <location>
        <begin position="9"/>
        <end position="137"/>
    </location>
</feature>
<dbReference type="InterPro" id="IPR008942">
    <property type="entry name" value="ENTH_VHS"/>
</dbReference>
<evidence type="ECO:0000256" key="8">
    <source>
        <dbReference type="ARBA" id="ARBA00023054"/>
    </source>
</evidence>
<comment type="subcellular location">
    <subcellularLocation>
        <location evidence="1">Nucleus</location>
    </subcellularLocation>
</comment>
<reference evidence="17" key="1">
    <citation type="submission" date="2025-08" db="UniProtKB">
        <authorList>
            <consortium name="Ensembl"/>
        </authorList>
    </citation>
    <scope>IDENTIFICATION</scope>
</reference>
<evidence type="ECO:0000256" key="5">
    <source>
        <dbReference type="ARBA" id="ARBA00022664"/>
    </source>
</evidence>
<evidence type="ECO:0000256" key="4">
    <source>
        <dbReference type="ARBA" id="ARBA00022553"/>
    </source>
</evidence>
<evidence type="ECO:0000313" key="18">
    <source>
        <dbReference type="Proteomes" id="UP000694388"/>
    </source>
</evidence>
<keyword evidence="6" id="KW-0832">Ubl conjugation</keyword>
<dbReference type="InterPro" id="IPR006569">
    <property type="entry name" value="CID_dom"/>
</dbReference>
<proteinExistence type="predicted"/>
<dbReference type="CDD" id="cd16982">
    <property type="entry name" value="CID_Pcf11"/>
    <property type="match status" value="1"/>
</dbReference>
<evidence type="ECO:0000256" key="1">
    <source>
        <dbReference type="ARBA" id="ARBA00004123"/>
    </source>
</evidence>
<feature type="compositionally biased region" description="Basic residues" evidence="15">
    <location>
        <begin position="295"/>
        <end position="306"/>
    </location>
</feature>
<accession>A0A8C4NF08</accession>
<dbReference type="PANTHER" id="PTHR15921">
    <property type="entry name" value="PRE-MRNA CLEAVAGE COMPLEX II"/>
    <property type="match status" value="1"/>
</dbReference>
<keyword evidence="9" id="KW-0539">Nucleus</keyword>
<evidence type="ECO:0000256" key="15">
    <source>
        <dbReference type="SAM" id="MobiDB-lite"/>
    </source>
</evidence>
<dbReference type="Pfam" id="PF04818">
    <property type="entry name" value="CID"/>
    <property type="match status" value="1"/>
</dbReference>
<dbReference type="PANTHER" id="PTHR15921:SF3">
    <property type="entry name" value="PRE-MRNA CLEAVAGE COMPLEX 2 PROTEIN PCF11"/>
    <property type="match status" value="1"/>
</dbReference>
<dbReference type="InterPro" id="IPR021605">
    <property type="entry name" value="Pcf11_Clp1-ID"/>
</dbReference>
<dbReference type="Pfam" id="PF11526">
    <property type="entry name" value="Pfc11_Clp1_ID"/>
    <property type="match status" value="1"/>
</dbReference>
<comment type="subunit">
    <text evidence="11">Associates with the phosphorylated CTD domain of POLR2A /RNA polymerase II.</text>
</comment>
<dbReference type="GeneTree" id="ENSGT00440000034259"/>
<keyword evidence="5" id="KW-0507">mRNA processing</keyword>
<dbReference type="GO" id="GO:0003729">
    <property type="term" value="F:mRNA binding"/>
    <property type="evidence" value="ECO:0007669"/>
    <property type="project" value="InterPro"/>
</dbReference>
<dbReference type="Pfam" id="PF20845">
    <property type="entry name" value="Pcf11_helical"/>
    <property type="match status" value="1"/>
</dbReference>
<keyword evidence="18" id="KW-1185">Reference proteome</keyword>
<dbReference type="AlphaFoldDB" id="A0A8C4NF08"/>
<dbReference type="InterPro" id="IPR047415">
    <property type="entry name" value="Pcf11_CID"/>
</dbReference>
<dbReference type="GO" id="GO:0000993">
    <property type="term" value="F:RNA polymerase II complex binding"/>
    <property type="evidence" value="ECO:0007669"/>
    <property type="project" value="InterPro"/>
</dbReference>
<evidence type="ECO:0000256" key="10">
    <source>
        <dbReference type="ARBA" id="ARBA00057101"/>
    </source>
</evidence>
<evidence type="ECO:0000256" key="13">
    <source>
        <dbReference type="ARBA" id="ARBA00083113"/>
    </source>
</evidence>
<dbReference type="GO" id="GO:0005849">
    <property type="term" value="C:mRNA cleavage factor complex"/>
    <property type="evidence" value="ECO:0007669"/>
    <property type="project" value="InterPro"/>
</dbReference>
<dbReference type="Ensembl" id="ENSEBUT00000005440.1">
    <property type="protein sequence ID" value="ENSEBUP00000005002.1"/>
    <property type="gene ID" value="ENSEBUG00000003430.1"/>
</dbReference>
<dbReference type="GO" id="GO:0005737">
    <property type="term" value="C:cytoplasm"/>
    <property type="evidence" value="ECO:0007669"/>
    <property type="project" value="TreeGrafter"/>
</dbReference>
<evidence type="ECO:0000256" key="9">
    <source>
        <dbReference type="ARBA" id="ARBA00023242"/>
    </source>
</evidence>
<evidence type="ECO:0000256" key="11">
    <source>
        <dbReference type="ARBA" id="ARBA00063659"/>
    </source>
</evidence>
<dbReference type="FunFam" id="1.25.40.90:FF:000015">
    <property type="entry name" value="Pre-mRNA cleavage complex 2 protein Pcf11"/>
    <property type="match status" value="1"/>
</dbReference>
<keyword evidence="7" id="KW-0007">Acetylation</keyword>
<feature type="coiled-coil region" evidence="14">
    <location>
        <begin position="182"/>
        <end position="221"/>
    </location>
</feature>
<evidence type="ECO:0000256" key="6">
    <source>
        <dbReference type="ARBA" id="ARBA00022843"/>
    </source>
</evidence>